<keyword evidence="1" id="KW-0812">Transmembrane</keyword>
<sequence length="150" mass="16463">MPTPLITDLINDFLVSAVMVVLCVAVHGAGLFGLSRWMRSEASTERFRHMDPLSPRGALFTLSVVVAIIVLHGLEIWLYAFAYIGIGAVTGGLEEALYFSTISYSTVGYSDAQILPEWRLVGAFESILGVILLGWSTAFFLRTLSRIDPH</sequence>
<evidence type="ECO:0000313" key="4">
    <source>
        <dbReference type="Proteomes" id="UP001595456"/>
    </source>
</evidence>
<dbReference type="Proteomes" id="UP001595456">
    <property type="component" value="Unassembled WGS sequence"/>
</dbReference>
<dbReference type="EMBL" id="JBHRST010000011">
    <property type="protein sequence ID" value="MFC3097976.1"/>
    <property type="molecule type" value="Genomic_DNA"/>
</dbReference>
<evidence type="ECO:0000313" key="3">
    <source>
        <dbReference type="EMBL" id="MFC3097976.1"/>
    </source>
</evidence>
<feature type="transmembrane region" description="Helical" evidence="1">
    <location>
        <begin position="13"/>
        <end position="34"/>
    </location>
</feature>
<accession>A0ABV7E851</accession>
<evidence type="ECO:0000259" key="2">
    <source>
        <dbReference type="Pfam" id="PF07885"/>
    </source>
</evidence>
<dbReference type="InterPro" id="IPR013099">
    <property type="entry name" value="K_chnl_dom"/>
</dbReference>
<protein>
    <submittedName>
        <fullName evidence="3">Ion channel</fullName>
    </submittedName>
</protein>
<feature type="domain" description="Potassium channel" evidence="2">
    <location>
        <begin position="92"/>
        <end position="145"/>
    </location>
</feature>
<name>A0ABV7E851_9SPHN</name>
<keyword evidence="1" id="KW-0472">Membrane</keyword>
<evidence type="ECO:0000256" key="1">
    <source>
        <dbReference type="SAM" id="Phobius"/>
    </source>
</evidence>
<organism evidence="3 4">
    <name type="scientific">Alteraurantiacibacter palmitatis</name>
    <dbReference type="NCBI Taxonomy" id="2054628"/>
    <lineage>
        <taxon>Bacteria</taxon>
        <taxon>Pseudomonadati</taxon>
        <taxon>Pseudomonadota</taxon>
        <taxon>Alphaproteobacteria</taxon>
        <taxon>Sphingomonadales</taxon>
        <taxon>Erythrobacteraceae</taxon>
        <taxon>Alteraurantiacibacter</taxon>
    </lineage>
</organism>
<reference evidence="4" key="1">
    <citation type="journal article" date="2019" name="Int. J. Syst. Evol. Microbiol.">
        <title>The Global Catalogue of Microorganisms (GCM) 10K type strain sequencing project: providing services to taxonomists for standard genome sequencing and annotation.</title>
        <authorList>
            <consortium name="The Broad Institute Genomics Platform"/>
            <consortium name="The Broad Institute Genome Sequencing Center for Infectious Disease"/>
            <person name="Wu L."/>
            <person name="Ma J."/>
        </authorList>
    </citation>
    <scope>NUCLEOTIDE SEQUENCE [LARGE SCALE GENOMIC DNA]</scope>
    <source>
        <strain evidence="4">KCTC 52607</strain>
    </source>
</reference>
<dbReference type="RefSeq" id="WP_336925690.1">
    <property type="nucleotide sequence ID" value="NZ_JBANRO010000005.1"/>
</dbReference>
<comment type="caution">
    <text evidence="3">The sequence shown here is derived from an EMBL/GenBank/DDBJ whole genome shotgun (WGS) entry which is preliminary data.</text>
</comment>
<dbReference type="Gene3D" id="1.10.287.70">
    <property type="match status" value="1"/>
</dbReference>
<proteinExistence type="predicted"/>
<keyword evidence="1" id="KW-1133">Transmembrane helix</keyword>
<feature type="transmembrane region" description="Helical" evidence="1">
    <location>
        <begin position="55"/>
        <end position="74"/>
    </location>
</feature>
<dbReference type="Pfam" id="PF07885">
    <property type="entry name" value="Ion_trans_2"/>
    <property type="match status" value="1"/>
</dbReference>
<feature type="transmembrane region" description="Helical" evidence="1">
    <location>
        <begin position="120"/>
        <end position="141"/>
    </location>
</feature>
<keyword evidence="4" id="KW-1185">Reference proteome</keyword>
<gene>
    <name evidence="3" type="ORF">ACFODU_09225</name>
</gene>
<dbReference type="SUPFAM" id="SSF81324">
    <property type="entry name" value="Voltage-gated potassium channels"/>
    <property type="match status" value="1"/>
</dbReference>